<dbReference type="AlphaFoldDB" id="A0A1R3KBD2"/>
<dbReference type="OrthoDB" id="416741at2759"/>
<feature type="domain" description="RNase III" evidence="3">
    <location>
        <begin position="72"/>
        <end position="211"/>
    </location>
</feature>
<gene>
    <name evidence="4" type="ORF">COLO4_09701</name>
</gene>
<evidence type="ECO:0000256" key="2">
    <source>
        <dbReference type="ARBA" id="ARBA00022884"/>
    </source>
</evidence>
<accession>A0A1R3KBD2</accession>
<protein>
    <recommendedName>
        <fullName evidence="3">RNase III domain-containing protein</fullName>
    </recommendedName>
</protein>
<name>A0A1R3KBD2_9ROSI</name>
<evidence type="ECO:0000313" key="5">
    <source>
        <dbReference type="Proteomes" id="UP000187203"/>
    </source>
</evidence>
<dbReference type="CDD" id="cd00593">
    <property type="entry name" value="RIBOc"/>
    <property type="match status" value="1"/>
</dbReference>
<dbReference type="EMBL" id="AWUE01014262">
    <property type="protein sequence ID" value="OMP04392.1"/>
    <property type="molecule type" value="Genomic_DNA"/>
</dbReference>
<dbReference type="GO" id="GO:0005634">
    <property type="term" value="C:nucleus"/>
    <property type="evidence" value="ECO:0007669"/>
    <property type="project" value="TreeGrafter"/>
</dbReference>
<dbReference type="InterPro" id="IPR000999">
    <property type="entry name" value="RNase_III_dom"/>
</dbReference>
<keyword evidence="2" id="KW-0694">RNA-binding</keyword>
<dbReference type="GO" id="GO:0030422">
    <property type="term" value="P:siRNA processing"/>
    <property type="evidence" value="ECO:0007669"/>
    <property type="project" value="TreeGrafter"/>
</dbReference>
<sequence length="306" mass="34253">MNQHFTQPDGGRSAFVGKTDTSGLEAAVTTVLLAFTLHVFWRCFRSFCGLVKRLFTSSPPPCSATKMDPSVIAAVEKILNYKFKNKRLLEEAMTHASFSRKVSYERLEFLGDAALGLAVATHFLSSGHPELTPGQLTKLRKECVSNKKLASVAAEHRLYWFLRRTNTHRLDQDVRKYEEEAVKREGGDNKCPKILADIVESLAGAVYLDVNSDLAKLWEIFEALLVDESMVREEGANSETEIDGAQNEFVVKDGGPPHERKFVSLVKIEIEDDPICMEGDEKSKVKAAHNSAAYRMIRYLHESGNL</sequence>
<dbReference type="STRING" id="93759.A0A1R3KBD2"/>
<organism evidence="4 5">
    <name type="scientific">Corchorus olitorius</name>
    <dbReference type="NCBI Taxonomy" id="93759"/>
    <lineage>
        <taxon>Eukaryota</taxon>
        <taxon>Viridiplantae</taxon>
        <taxon>Streptophyta</taxon>
        <taxon>Embryophyta</taxon>
        <taxon>Tracheophyta</taxon>
        <taxon>Spermatophyta</taxon>
        <taxon>Magnoliopsida</taxon>
        <taxon>eudicotyledons</taxon>
        <taxon>Gunneridae</taxon>
        <taxon>Pentapetalae</taxon>
        <taxon>rosids</taxon>
        <taxon>malvids</taxon>
        <taxon>Malvales</taxon>
        <taxon>Malvaceae</taxon>
        <taxon>Grewioideae</taxon>
        <taxon>Apeibeae</taxon>
        <taxon>Corchorus</taxon>
    </lineage>
</organism>
<dbReference type="SUPFAM" id="SSF69065">
    <property type="entry name" value="RNase III domain-like"/>
    <property type="match status" value="1"/>
</dbReference>
<evidence type="ECO:0000259" key="3">
    <source>
        <dbReference type="PROSITE" id="PS50142"/>
    </source>
</evidence>
<dbReference type="GO" id="GO:0004525">
    <property type="term" value="F:ribonuclease III activity"/>
    <property type="evidence" value="ECO:0007669"/>
    <property type="project" value="InterPro"/>
</dbReference>
<keyword evidence="1" id="KW-0378">Hydrolase</keyword>
<dbReference type="Gene3D" id="1.10.1520.10">
    <property type="entry name" value="Ribonuclease III domain"/>
    <property type="match status" value="1"/>
</dbReference>
<dbReference type="Pfam" id="PF00035">
    <property type="entry name" value="dsrm"/>
    <property type="match status" value="1"/>
</dbReference>
<dbReference type="Proteomes" id="UP000187203">
    <property type="component" value="Unassembled WGS sequence"/>
</dbReference>
<dbReference type="Pfam" id="PF00636">
    <property type="entry name" value="Ribonuclease_3"/>
    <property type="match status" value="1"/>
</dbReference>
<dbReference type="GO" id="GO:0003723">
    <property type="term" value="F:RNA binding"/>
    <property type="evidence" value="ECO:0007669"/>
    <property type="project" value="UniProtKB-KW"/>
</dbReference>
<evidence type="ECO:0000313" key="4">
    <source>
        <dbReference type="EMBL" id="OMP04392.1"/>
    </source>
</evidence>
<dbReference type="InterPro" id="IPR036389">
    <property type="entry name" value="RNase_III_sf"/>
</dbReference>
<dbReference type="InterPro" id="IPR014720">
    <property type="entry name" value="dsRBD_dom"/>
</dbReference>
<dbReference type="PROSITE" id="PS50142">
    <property type="entry name" value="RNASE_3_2"/>
    <property type="match status" value="1"/>
</dbReference>
<dbReference type="SMART" id="SM00535">
    <property type="entry name" value="RIBOc"/>
    <property type="match status" value="1"/>
</dbReference>
<dbReference type="Gene3D" id="3.30.160.20">
    <property type="match status" value="1"/>
</dbReference>
<dbReference type="SUPFAM" id="SSF54768">
    <property type="entry name" value="dsRNA-binding domain-like"/>
    <property type="match status" value="1"/>
</dbReference>
<dbReference type="PANTHER" id="PTHR14950:SF51">
    <property type="entry name" value="RNASE III DOMAIN-CONTAINING PROTEIN"/>
    <property type="match status" value="1"/>
</dbReference>
<evidence type="ECO:0000256" key="1">
    <source>
        <dbReference type="ARBA" id="ARBA00022801"/>
    </source>
</evidence>
<dbReference type="PANTHER" id="PTHR14950">
    <property type="entry name" value="DICER-RELATED"/>
    <property type="match status" value="1"/>
</dbReference>
<dbReference type="PROSITE" id="PS00517">
    <property type="entry name" value="RNASE_3_1"/>
    <property type="match status" value="1"/>
</dbReference>
<dbReference type="GO" id="GO:0005737">
    <property type="term" value="C:cytoplasm"/>
    <property type="evidence" value="ECO:0007669"/>
    <property type="project" value="TreeGrafter"/>
</dbReference>
<proteinExistence type="predicted"/>
<reference evidence="5" key="1">
    <citation type="submission" date="2013-09" db="EMBL/GenBank/DDBJ databases">
        <title>Corchorus olitorius genome sequencing.</title>
        <authorList>
            <person name="Alam M."/>
            <person name="Haque M.S."/>
            <person name="Islam M.S."/>
            <person name="Emdad E.M."/>
            <person name="Islam M.M."/>
            <person name="Ahmed B."/>
            <person name="Halim A."/>
            <person name="Hossen Q.M.M."/>
            <person name="Hossain M.Z."/>
            <person name="Ahmed R."/>
            <person name="Khan M.M."/>
            <person name="Islam R."/>
            <person name="Rashid M.M."/>
            <person name="Khan S.A."/>
            <person name="Rahman M.S."/>
            <person name="Alam M."/>
            <person name="Yahiya A.S."/>
            <person name="Khan M.S."/>
            <person name="Azam M.S."/>
            <person name="Haque T."/>
            <person name="Lashkar M.Z.H."/>
            <person name="Akhand A.I."/>
            <person name="Morshed G."/>
            <person name="Roy S."/>
            <person name="Uddin K.S."/>
            <person name="Rabeya T."/>
            <person name="Hossain A.S."/>
            <person name="Chowdhury A."/>
            <person name="Snigdha A.R."/>
            <person name="Mortoza M.S."/>
            <person name="Matin S.A."/>
            <person name="Hoque S.M.E."/>
            <person name="Islam M.K."/>
            <person name="Roy D.K."/>
            <person name="Haider R."/>
            <person name="Moosa M.M."/>
            <person name="Elias S.M."/>
            <person name="Hasan A.M."/>
            <person name="Jahan S."/>
            <person name="Shafiuddin M."/>
            <person name="Mahmood N."/>
            <person name="Shommy N.S."/>
        </authorList>
    </citation>
    <scope>NUCLEOTIDE SEQUENCE [LARGE SCALE GENOMIC DNA]</scope>
    <source>
        <strain evidence="5">cv. O-4</strain>
    </source>
</reference>
<comment type="caution">
    <text evidence="4">The sequence shown here is derived from an EMBL/GenBank/DDBJ whole genome shotgun (WGS) entry which is preliminary data.</text>
</comment>
<keyword evidence="5" id="KW-1185">Reference proteome</keyword>